<evidence type="ECO:0000313" key="1">
    <source>
        <dbReference type="Proteomes" id="UP000887561"/>
    </source>
</evidence>
<name>A0A915LJS1_MELJA</name>
<accession>A0A915LJS1</accession>
<evidence type="ECO:0000313" key="2">
    <source>
        <dbReference type="WBParaSite" id="scaffold13309_cov186.g16806"/>
    </source>
</evidence>
<keyword evidence="1" id="KW-1185">Reference proteome</keyword>
<proteinExistence type="predicted"/>
<organism evidence="1 2">
    <name type="scientific">Meloidogyne javanica</name>
    <name type="common">Root-knot nematode worm</name>
    <dbReference type="NCBI Taxonomy" id="6303"/>
    <lineage>
        <taxon>Eukaryota</taxon>
        <taxon>Metazoa</taxon>
        <taxon>Ecdysozoa</taxon>
        <taxon>Nematoda</taxon>
        <taxon>Chromadorea</taxon>
        <taxon>Rhabditida</taxon>
        <taxon>Tylenchina</taxon>
        <taxon>Tylenchomorpha</taxon>
        <taxon>Tylenchoidea</taxon>
        <taxon>Meloidogynidae</taxon>
        <taxon>Meloidogyninae</taxon>
        <taxon>Meloidogyne</taxon>
        <taxon>Meloidogyne incognita group</taxon>
    </lineage>
</organism>
<dbReference type="Proteomes" id="UP000887561">
    <property type="component" value="Unplaced"/>
</dbReference>
<reference evidence="2" key="1">
    <citation type="submission" date="2022-11" db="UniProtKB">
        <authorList>
            <consortium name="WormBaseParasite"/>
        </authorList>
    </citation>
    <scope>IDENTIFICATION</scope>
</reference>
<protein>
    <submittedName>
        <fullName evidence="2">Uncharacterized protein</fullName>
    </submittedName>
</protein>
<dbReference type="WBParaSite" id="scaffold13309_cov186.g16806">
    <property type="protein sequence ID" value="scaffold13309_cov186.g16806"/>
    <property type="gene ID" value="scaffold13309_cov186.g16806"/>
</dbReference>
<sequence length="193" mass="22200">MDCVTFELNIPVNMTGIVTKELSCGFFDWTFSFFLNDENNSSNFFKTDGNHPNPKKAAKGYLRRKRKLKKLLMVGGRLRRSKLFGKAQNGIHNKPAVFSSLLPAAPIRCYSSKRFRKSQTLIVHMWVNKIKTIGLVPPLKFDKELPNKLSVCLRCGKEFFHVSKIKLAMFSLVFRQKIFDEKLGDDLKNPIKI</sequence>
<dbReference type="AlphaFoldDB" id="A0A915LJS1"/>